<evidence type="ECO:0000259" key="12">
    <source>
        <dbReference type="Pfam" id="PF12019"/>
    </source>
</evidence>
<evidence type="ECO:0000313" key="16">
    <source>
        <dbReference type="Proteomes" id="UP000254618"/>
    </source>
</evidence>
<dbReference type="Proteomes" id="UP000254618">
    <property type="component" value="Unassembled WGS sequence"/>
</dbReference>
<dbReference type="InterPro" id="IPR022346">
    <property type="entry name" value="T2SS_GspH"/>
</dbReference>
<protein>
    <recommendedName>
        <fullName evidence="2">Type II secretion system protein H</fullName>
    </recommendedName>
    <alternativeName>
        <fullName evidence="10">General secretion pathway protein H</fullName>
    </alternativeName>
</protein>
<evidence type="ECO:0000313" key="15">
    <source>
        <dbReference type="Proteomes" id="UP000190777"/>
    </source>
</evidence>
<evidence type="ECO:0000256" key="3">
    <source>
        <dbReference type="ARBA" id="ARBA00022475"/>
    </source>
</evidence>
<keyword evidence="15" id="KW-1185">Reference proteome</keyword>
<sequence>MKSLLGHKRELMGKQQAFTLVELAIMIAILAILAMIAYPSMMEALRKMESKKVESIIHSALIEARNESHITKRNIIICPADVSNNCNKQSDVKIIVFRDVNNDAQFHDNALVKEYSLNLKHGRVDMRVSASRNYIKYFGSSASPRGHFGHIKYCSVSDNETLSYKMILTHTGLVRKSFDDVSC</sequence>
<dbReference type="EMBL" id="UGQF01000001">
    <property type="protein sequence ID" value="STZ03432.1"/>
    <property type="molecule type" value="Genomic_DNA"/>
</dbReference>
<dbReference type="InterPro" id="IPR045584">
    <property type="entry name" value="Pilin-like"/>
</dbReference>
<dbReference type="AlphaFoldDB" id="A0A378QSJ1"/>
<evidence type="ECO:0000256" key="10">
    <source>
        <dbReference type="ARBA" id="ARBA00030775"/>
    </source>
</evidence>
<feature type="domain" description="General secretion pathway GspH" evidence="12">
    <location>
        <begin position="57"/>
        <end position="172"/>
    </location>
</feature>
<evidence type="ECO:0000256" key="1">
    <source>
        <dbReference type="ARBA" id="ARBA00004377"/>
    </source>
</evidence>
<evidence type="ECO:0000256" key="9">
    <source>
        <dbReference type="ARBA" id="ARBA00025772"/>
    </source>
</evidence>
<comment type="similarity">
    <text evidence="9">Belongs to the GSP H family.</text>
</comment>
<proteinExistence type="inferred from homology"/>
<dbReference type="SUPFAM" id="SSF54523">
    <property type="entry name" value="Pili subunits"/>
    <property type="match status" value="1"/>
</dbReference>
<dbReference type="NCBIfam" id="TIGR02532">
    <property type="entry name" value="IV_pilin_GFxxxE"/>
    <property type="match status" value="1"/>
</dbReference>
<dbReference type="Pfam" id="PF07963">
    <property type="entry name" value="N_methyl"/>
    <property type="match status" value="1"/>
</dbReference>
<evidence type="ECO:0000256" key="2">
    <source>
        <dbReference type="ARBA" id="ARBA00021549"/>
    </source>
</evidence>
<evidence type="ECO:0000313" key="13">
    <source>
        <dbReference type="EMBL" id="OPH39138.1"/>
    </source>
</evidence>
<feature type="transmembrane region" description="Helical" evidence="11">
    <location>
        <begin position="20"/>
        <end position="38"/>
    </location>
</feature>
<keyword evidence="6 11" id="KW-0812">Transmembrane</keyword>
<keyword evidence="4" id="KW-0488">Methylation</keyword>
<name>A0A378QSJ1_9GAMM</name>
<dbReference type="Pfam" id="PF12019">
    <property type="entry name" value="GspH"/>
    <property type="match status" value="1"/>
</dbReference>
<evidence type="ECO:0000313" key="14">
    <source>
        <dbReference type="EMBL" id="STZ03432.1"/>
    </source>
</evidence>
<evidence type="ECO:0000256" key="7">
    <source>
        <dbReference type="ARBA" id="ARBA00022989"/>
    </source>
</evidence>
<gene>
    <name evidence="13" type="ORF">B5J93_04535</name>
    <name evidence="14" type="ORF">NCTC11012_01680</name>
</gene>
<dbReference type="InterPro" id="IPR012902">
    <property type="entry name" value="N_methyl_site"/>
</dbReference>
<dbReference type="GO" id="GO:0015627">
    <property type="term" value="C:type II protein secretion system complex"/>
    <property type="evidence" value="ECO:0007669"/>
    <property type="project" value="InterPro"/>
</dbReference>
<evidence type="ECO:0000256" key="8">
    <source>
        <dbReference type="ARBA" id="ARBA00023136"/>
    </source>
</evidence>
<keyword evidence="5" id="KW-0997">Cell inner membrane</keyword>
<evidence type="ECO:0000256" key="6">
    <source>
        <dbReference type="ARBA" id="ARBA00022692"/>
    </source>
</evidence>
<dbReference type="GO" id="GO:0015628">
    <property type="term" value="P:protein secretion by the type II secretion system"/>
    <property type="evidence" value="ECO:0007669"/>
    <property type="project" value="InterPro"/>
</dbReference>
<keyword evidence="8 11" id="KW-0472">Membrane</keyword>
<evidence type="ECO:0000256" key="5">
    <source>
        <dbReference type="ARBA" id="ARBA00022519"/>
    </source>
</evidence>
<reference evidence="14 16" key="2">
    <citation type="submission" date="2018-06" db="EMBL/GenBank/DDBJ databases">
        <authorList>
            <consortium name="Pathogen Informatics"/>
            <person name="Doyle S."/>
        </authorList>
    </citation>
    <scope>NUCLEOTIDE SEQUENCE [LARGE SCALE GENOMIC DNA]</scope>
    <source>
        <strain evidence="14 16">NCTC11012</strain>
    </source>
</reference>
<evidence type="ECO:0000256" key="4">
    <source>
        <dbReference type="ARBA" id="ARBA00022481"/>
    </source>
</evidence>
<comment type="subcellular location">
    <subcellularLocation>
        <location evidence="1">Cell inner membrane</location>
        <topology evidence="1">Single-pass membrane protein</topology>
    </subcellularLocation>
</comment>
<dbReference type="Proteomes" id="UP000190777">
    <property type="component" value="Unassembled WGS sequence"/>
</dbReference>
<evidence type="ECO:0000256" key="11">
    <source>
        <dbReference type="SAM" id="Phobius"/>
    </source>
</evidence>
<keyword evidence="7 11" id="KW-1133">Transmembrane helix</keyword>
<reference evidence="13 15" key="1">
    <citation type="submission" date="2017-03" db="EMBL/GenBank/DDBJ databases">
        <title>Draft genome sequence of Moraxella equi CCUG 4950T type strain.</title>
        <authorList>
            <person name="Salva-Serra F."/>
            <person name="Engstrom-Jakobsson H."/>
            <person name="Thorell K."/>
            <person name="Jaen-Luchoro D."/>
            <person name="Gonzales-Siles L."/>
            <person name="Karlsson R."/>
            <person name="Yazdan S."/>
            <person name="Boulund F."/>
            <person name="Johnning A."/>
            <person name="Engstrand L."/>
            <person name="Kristiansson E."/>
            <person name="Moore E."/>
        </authorList>
    </citation>
    <scope>NUCLEOTIDE SEQUENCE [LARGE SCALE GENOMIC DNA]</scope>
    <source>
        <strain evidence="13 15">CCUG 4950</strain>
    </source>
</reference>
<dbReference type="Gene3D" id="3.30.700.10">
    <property type="entry name" value="Glycoprotein, Type 4 Pilin"/>
    <property type="match status" value="1"/>
</dbReference>
<dbReference type="GO" id="GO:0005886">
    <property type="term" value="C:plasma membrane"/>
    <property type="evidence" value="ECO:0007669"/>
    <property type="project" value="UniProtKB-SubCell"/>
</dbReference>
<dbReference type="EMBL" id="MXAP01000045">
    <property type="protein sequence ID" value="OPH39138.1"/>
    <property type="molecule type" value="Genomic_DNA"/>
</dbReference>
<accession>A0A378QSJ1</accession>
<organism evidence="14 16">
    <name type="scientific">Moraxella equi</name>
    <dbReference type="NCBI Taxonomy" id="60442"/>
    <lineage>
        <taxon>Bacteria</taxon>
        <taxon>Pseudomonadati</taxon>
        <taxon>Pseudomonadota</taxon>
        <taxon>Gammaproteobacteria</taxon>
        <taxon>Moraxellales</taxon>
        <taxon>Moraxellaceae</taxon>
        <taxon>Moraxella</taxon>
    </lineage>
</organism>
<keyword evidence="3" id="KW-1003">Cell membrane</keyword>